<dbReference type="InterPro" id="IPR010930">
    <property type="entry name" value="Flg_bb/hook_C_dom"/>
</dbReference>
<dbReference type="GO" id="GO:0005829">
    <property type="term" value="C:cytosol"/>
    <property type="evidence" value="ECO:0007669"/>
    <property type="project" value="TreeGrafter"/>
</dbReference>
<dbReference type="EMBL" id="QFWQ01000004">
    <property type="protein sequence ID" value="RCS30368.1"/>
    <property type="molecule type" value="Genomic_DNA"/>
</dbReference>
<dbReference type="NCBIfam" id="NF004238">
    <property type="entry name" value="PRK05682.1-1"/>
    <property type="match status" value="1"/>
</dbReference>
<feature type="domain" description="Flagellar basal body rod protein N-terminal" evidence="6">
    <location>
        <begin position="3"/>
        <end position="33"/>
    </location>
</feature>
<evidence type="ECO:0000256" key="4">
    <source>
        <dbReference type="ARBA" id="ARBA00023143"/>
    </source>
</evidence>
<evidence type="ECO:0000259" key="9">
    <source>
        <dbReference type="Pfam" id="PF22692"/>
    </source>
</evidence>
<dbReference type="RefSeq" id="WP_114341380.1">
    <property type="nucleotide sequence ID" value="NZ_QFWQ01000004.1"/>
</dbReference>
<keyword evidence="11" id="KW-1185">Reference proteome</keyword>
<feature type="domain" description="Flagellar basal-body/hook protein C-terminal" evidence="7">
    <location>
        <begin position="359"/>
        <end position="405"/>
    </location>
</feature>
<keyword evidence="10" id="KW-0966">Cell projection</keyword>
<comment type="caution">
    <text evidence="10">The sequence shown here is derived from an EMBL/GenBank/DDBJ whole genome shotgun (WGS) entry which is preliminary data.</text>
</comment>
<accession>A0A368KGR9</accession>
<comment type="function">
    <text evidence="5">A flexible structure which links the flagellar filament to the drive apparatus in the basal body.</text>
</comment>
<dbReference type="SUPFAM" id="SSF117143">
    <property type="entry name" value="Flagellar hook protein flgE"/>
    <property type="match status" value="1"/>
</dbReference>
<evidence type="ECO:0000256" key="1">
    <source>
        <dbReference type="ARBA" id="ARBA00004117"/>
    </source>
</evidence>
<dbReference type="Pfam" id="PF00460">
    <property type="entry name" value="Flg_bb_rod"/>
    <property type="match status" value="1"/>
</dbReference>
<dbReference type="Pfam" id="PF07559">
    <property type="entry name" value="FlgE_D2"/>
    <property type="match status" value="1"/>
</dbReference>
<dbReference type="Proteomes" id="UP000252387">
    <property type="component" value="Unassembled WGS sequence"/>
</dbReference>
<reference evidence="10 11" key="1">
    <citation type="submission" date="2018-05" db="EMBL/GenBank/DDBJ databases">
        <title>Draft genome sequence of Rhodanobacter denitrificans Yn1 isolated from gold copper mine.</title>
        <authorList>
            <person name="Yang N."/>
            <person name="Mazhar H.S."/>
            <person name="Rensing C."/>
        </authorList>
    </citation>
    <scope>NUCLEOTIDE SEQUENCE [LARGE SCALE GENOMIC DNA]</scope>
    <source>
        <strain evidence="10 11">Yn1</strain>
    </source>
</reference>
<dbReference type="OrthoDB" id="8578401at2"/>
<evidence type="ECO:0000256" key="3">
    <source>
        <dbReference type="ARBA" id="ARBA00019015"/>
    </source>
</evidence>
<dbReference type="GO" id="GO:0009425">
    <property type="term" value="C:bacterial-type flagellum basal body"/>
    <property type="evidence" value="ECO:0007669"/>
    <property type="project" value="UniProtKB-SubCell"/>
</dbReference>
<evidence type="ECO:0000259" key="7">
    <source>
        <dbReference type="Pfam" id="PF06429"/>
    </source>
</evidence>
<dbReference type="InterPro" id="IPR019776">
    <property type="entry name" value="Flagellar_basal_body_rod_CS"/>
</dbReference>
<dbReference type="InterPro" id="IPR037925">
    <property type="entry name" value="FlgE/F/G-like"/>
</dbReference>
<gene>
    <name evidence="10" type="ORF">DEO45_05920</name>
</gene>
<keyword evidence="10" id="KW-0969">Cilium</keyword>
<sequence length="407" mass="42348">MPFNIALSGLNAASKDLEVTANNIANTATTGFKGSRTQFAELFNAAGPNLSSSETGSGVRLTNVAQQFTAGSIETTNNSLDFAISGDGFFTLRDGKGYSYTRAGAFQKDQDGYVMNANGQRLQVYPPVAGGGFDNSTLSDLQLVTSQNAAKATDLVQMSLNLPSSATPPAAAFDPLNNPLSYNQATPFTAYDSLGATHSGVVYFVKDPVANVWNANLYVDGVSTGASQQLTFNSSGALVAPANGRLSFPAVSVSPGANPMQLTLDMSKATQFGNTYAASAINPNGFPTGILSSIDVSREGVVQAKYSNGQTASLGQLAMAQFSNEQGLRQLDNTNWAASYDSGTPVMGAAGSGTFGNVQAGALEASNTADLTAQLVNMIKAQRNYQANAQVISVDNQLTQTVINIRN</sequence>
<evidence type="ECO:0000313" key="11">
    <source>
        <dbReference type="Proteomes" id="UP000252387"/>
    </source>
</evidence>
<evidence type="ECO:0000256" key="2">
    <source>
        <dbReference type="ARBA" id="ARBA00009677"/>
    </source>
</evidence>
<evidence type="ECO:0000313" key="10">
    <source>
        <dbReference type="EMBL" id="RCS30368.1"/>
    </source>
</evidence>
<evidence type="ECO:0000259" key="6">
    <source>
        <dbReference type="Pfam" id="PF00460"/>
    </source>
</evidence>
<evidence type="ECO:0000259" key="8">
    <source>
        <dbReference type="Pfam" id="PF07559"/>
    </source>
</evidence>
<dbReference type="Pfam" id="PF22692">
    <property type="entry name" value="LlgE_F_G_D1"/>
    <property type="match status" value="1"/>
</dbReference>
<dbReference type="InterPro" id="IPR053967">
    <property type="entry name" value="LlgE_F_G-like_D1"/>
</dbReference>
<dbReference type="NCBIfam" id="TIGR03506">
    <property type="entry name" value="FlgEFG_subfam"/>
    <property type="match status" value="1"/>
</dbReference>
<dbReference type="GO" id="GO:0009424">
    <property type="term" value="C:bacterial-type flagellum hook"/>
    <property type="evidence" value="ECO:0007669"/>
    <property type="project" value="TreeGrafter"/>
</dbReference>
<dbReference type="PANTHER" id="PTHR30435:SF1">
    <property type="entry name" value="FLAGELLAR HOOK PROTEIN FLGE"/>
    <property type="match status" value="1"/>
</dbReference>
<evidence type="ECO:0000256" key="5">
    <source>
        <dbReference type="RuleBase" id="RU362116"/>
    </source>
</evidence>
<comment type="subcellular location">
    <subcellularLocation>
        <location evidence="1 5">Bacterial flagellum basal body</location>
    </subcellularLocation>
</comment>
<dbReference type="Gene3D" id="2.60.98.20">
    <property type="entry name" value="Flagellar hook protein FlgE"/>
    <property type="match status" value="1"/>
</dbReference>
<keyword evidence="10" id="KW-0282">Flagellum</keyword>
<dbReference type="PROSITE" id="PS00588">
    <property type="entry name" value="FLAGELLA_BB_ROD"/>
    <property type="match status" value="1"/>
</dbReference>
<keyword evidence="4 5" id="KW-0975">Bacterial flagellum</keyword>
<dbReference type="GO" id="GO:0071978">
    <property type="term" value="P:bacterial-type flagellum-dependent swarming motility"/>
    <property type="evidence" value="ECO:0007669"/>
    <property type="project" value="TreeGrafter"/>
</dbReference>
<name>A0A368KGR9_9GAMM</name>
<comment type="similarity">
    <text evidence="2 5">Belongs to the flagella basal body rod proteins family.</text>
</comment>
<feature type="domain" description="Flagellar hook protein FlgE/F/G-like D1" evidence="9">
    <location>
        <begin position="83"/>
        <end position="124"/>
    </location>
</feature>
<dbReference type="InterPro" id="IPR037058">
    <property type="entry name" value="Falgellar_hook_FlgE_sf"/>
</dbReference>
<feature type="domain" description="Flagellar hook protein FlgE D2" evidence="8">
    <location>
        <begin position="161"/>
        <end position="286"/>
    </location>
</feature>
<dbReference type="AlphaFoldDB" id="A0A368KGR9"/>
<protein>
    <recommendedName>
        <fullName evidence="3 5">Flagellar hook protein FlgE</fullName>
    </recommendedName>
</protein>
<dbReference type="InterPro" id="IPR011491">
    <property type="entry name" value="FlgE_D2"/>
</dbReference>
<dbReference type="Pfam" id="PF06429">
    <property type="entry name" value="Flg_bbr_C"/>
    <property type="match status" value="1"/>
</dbReference>
<dbReference type="PANTHER" id="PTHR30435">
    <property type="entry name" value="FLAGELLAR PROTEIN"/>
    <property type="match status" value="1"/>
</dbReference>
<proteinExistence type="inferred from homology"/>
<dbReference type="InterPro" id="IPR020013">
    <property type="entry name" value="Flagellar_FlgE/F/G"/>
</dbReference>
<organism evidence="10 11">
    <name type="scientific">Rhodanobacter denitrificans</name>
    <dbReference type="NCBI Taxonomy" id="666685"/>
    <lineage>
        <taxon>Bacteria</taxon>
        <taxon>Pseudomonadati</taxon>
        <taxon>Pseudomonadota</taxon>
        <taxon>Gammaproteobacteria</taxon>
        <taxon>Lysobacterales</taxon>
        <taxon>Rhodanobacteraceae</taxon>
        <taxon>Rhodanobacter</taxon>
    </lineage>
</organism>
<dbReference type="InterPro" id="IPR001444">
    <property type="entry name" value="Flag_bb_rod_N"/>
</dbReference>